<dbReference type="Gene3D" id="3.30.460.10">
    <property type="entry name" value="Beta Polymerase, domain 2"/>
    <property type="match status" value="1"/>
</dbReference>
<comment type="caution">
    <text evidence="1">The sequence shown here is derived from an EMBL/GenBank/DDBJ whole genome shotgun (WGS) entry which is preliminary data.</text>
</comment>
<protein>
    <recommendedName>
        <fullName evidence="3">GrpB family protein</fullName>
    </recommendedName>
</protein>
<keyword evidence="2" id="KW-1185">Reference proteome</keyword>
<sequence length="183" mass="21317">MGLRMVKIVVKVEVVPYNEDWPRKYALEANVIRNIVLDELITITHVGSTAVPGLVAKPIIDILIIVEDINKLDQLDPLFKKEDYECCGEDGISGRRFYYKSDGSIHVHAFDERSHDKIELLISFYDYLKDNPDIAREYGELKLSLAKKYPDNIKKYKKGKEAFTKEIQTRALKWYRHKDVEQI</sequence>
<evidence type="ECO:0000313" key="2">
    <source>
        <dbReference type="Proteomes" id="UP000005798"/>
    </source>
</evidence>
<evidence type="ECO:0000313" key="1">
    <source>
        <dbReference type="EMBL" id="EDS18579.1"/>
    </source>
</evidence>
<dbReference type="HOGENOM" id="CLU_086407_4_1_9"/>
<reference evidence="1" key="1">
    <citation type="submission" date="2007-11" db="EMBL/GenBank/DDBJ databases">
        <authorList>
            <person name="Fulton L."/>
            <person name="Clifton S."/>
            <person name="Fulton B."/>
            <person name="Xu J."/>
            <person name="Minx P."/>
            <person name="Pepin K.H."/>
            <person name="Johnson M."/>
            <person name="Thiruvilangam P."/>
            <person name="Bhonagiri V."/>
            <person name="Nash W.E."/>
            <person name="Mardis E.R."/>
            <person name="Wilson R.K."/>
        </authorList>
    </citation>
    <scope>NUCLEOTIDE SEQUENCE [LARGE SCALE GENOMIC DNA]</scope>
    <source>
        <strain evidence="1">DSM 1402</strain>
    </source>
</reference>
<dbReference type="PANTHER" id="PTHR34822:SF1">
    <property type="entry name" value="GRPB FAMILY PROTEIN"/>
    <property type="match status" value="1"/>
</dbReference>
<dbReference type="InterPro" id="IPR043519">
    <property type="entry name" value="NT_sf"/>
</dbReference>
<dbReference type="eggNOG" id="COG2320">
    <property type="taxonomic scope" value="Bacteria"/>
</dbReference>
<name>B0N4H7_9FIRM</name>
<dbReference type="Proteomes" id="UP000005798">
    <property type="component" value="Unassembled WGS sequence"/>
</dbReference>
<reference evidence="1" key="2">
    <citation type="submission" date="2014-06" db="EMBL/GenBank/DDBJ databases">
        <title>Draft genome sequence of Clostridium ramosum(DSM 1402).</title>
        <authorList>
            <person name="Sudarsanam P."/>
            <person name="Ley R."/>
            <person name="Guruge J."/>
            <person name="Turnbaugh P.J."/>
            <person name="Mahowald M."/>
            <person name="Liep D."/>
            <person name="Gordon J."/>
        </authorList>
    </citation>
    <scope>NUCLEOTIDE SEQUENCE</scope>
    <source>
        <strain evidence="1">DSM 1402</strain>
    </source>
</reference>
<gene>
    <name evidence="1" type="ORF">CLORAM_01528</name>
</gene>
<evidence type="ECO:0008006" key="3">
    <source>
        <dbReference type="Google" id="ProtNLM"/>
    </source>
</evidence>
<dbReference type="PANTHER" id="PTHR34822">
    <property type="entry name" value="GRPB DOMAIN PROTEIN (AFU_ORTHOLOGUE AFUA_1G01530)"/>
    <property type="match status" value="1"/>
</dbReference>
<dbReference type="EMBL" id="ABFX02000005">
    <property type="protein sequence ID" value="EDS18579.1"/>
    <property type="molecule type" value="Genomic_DNA"/>
</dbReference>
<dbReference type="Pfam" id="PF04229">
    <property type="entry name" value="GrpB"/>
    <property type="match status" value="1"/>
</dbReference>
<accession>B0N4H7</accession>
<dbReference type="AlphaFoldDB" id="B0N4H7"/>
<organism evidence="1 2">
    <name type="scientific">Thomasclavelia ramosa DSM 1402</name>
    <dbReference type="NCBI Taxonomy" id="445974"/>
    <lineage>
        <taxon>Bacteria</taxon>
        <taxon>Bacillati</taxon>
        <taxon>Bacillota</taxon>
        <taxon>Erysipelotrichia</taxon>
        <taxon>Erysipelotrichales</taxon>
        <taxon>Coprobacillaceae</taxon>
        <taxon>Thomasclavelia</taxon>
    </lineage>
</organism>
<dbReference type="InterPro" id="IPR007344">
    <property type="entry name" value="GrpB/CoaE"/>
</dbReference>
<proteinExistence type="predicted"/>
<dbReference type="SUPFAM" id="SSF81301">
    <property type="entry name" value="Nucleotidyltransferase"/>
    <property type="match status" value="1"/>
</dbReference>